<dbReference type="InterPro" id="IPR026066">
    <property type="entry name" value="Headcase"/>
</dbReference>
<evidence type="ECO:0000259" key="2">
    <source>
        <dbReference type="Pfam" id="PF15353"/>
    </source>
</evidence>
<dbReference type="Proteomes" id="UP001201812">
    <property type="component" value="Unassembled WGS sequence"/>
</dbReference>
<sequence>MLQWPLHRQANASGQARSSRRAGPDKSSYNNIGRAIAENRQMNASKAKPFVLVITPNNFCSKVAEKTLEASSLAGRQELQMPKMIDYCSVQYRELLPPSMNDNGVKMICTNEKCTYTKQLVHAECFELLEETLLKMISTIGSARGWTDTQRRHNLWEKKGLTLVQKRLRCHCGLGLMVRDGEFYKKNSIQNTSGEGVLTSPMDAKNKKKKKKELPKLNFGYNISVIPPAENAENYKKKFSELDSHFLSSYRNTSSDDGEWSVVSIELGSIPNGHMRRDTSSYGNSKRSDTSSPAYLSYKSAITATPEPMNVSPPTPSIWKTIPSAAPVPIVPTPTKHAQAKIFTSPQDMLPTIDMQTKKAEVNQEQASWTSIVQSSRLGEQMNNNKNVESRRRQGLDGLSDSAQRTCYTLFGSDAPNFLLGERIMADSYIALKKSIS</sequence>
<dbReference type="Pfam" id="PF15353">
    <property type="entry name" value="HECA_N"/>
    <property type="match status" value="1"/>
</dbReference>
<dbReference type="InterPro" id="IPR054537">
    <property type="entry name" value="HECA_N"/>
</dbReference>
<feature type="region of interest" description="Disordered" evidence="1">
    <location>
        <begin position="1"/>
        <end position="30"/>
    </location>
</feature>
<comment type="caution">
    <text evidence="3">The sequence shown here is derived from an EMBL/GenBank/DDBJ whole genome shotgun (WGS) entry which is preliminary data.</text>
</comment>
<gene>
    <name evidence="3" type="ORF">DdX_05100</name>
</gene>
<dbReference type="AlphaFoldDB" id="A0AAD4RAQ9"/>
<feature type="domain" description="Headcase N-terminal" evidence="2">
    <location>
        <begin position="101"/>
        <end position="182"/>
    </location>
</feature>
<reference evidence="3" key="1">
    <citation type="submission" date="2022-01" db="EMBL/GenBank/DDBJ databases">
        <title>Genome Sequence Resource for Two Populations of Ditylenchus destructor, the Migratory Endoparasitic Phytonematode.</title>
        <authorList>
            <person name="Zhang H."/>
            <person name="Lin R."/>
            <person name="Xie B."/>
        </authorList>
    </citation>
    <scope>NUCLEOTIDE SEQUENCE</scope>
    <source>
        <strain evidence="3">BazhouSP</strain>
    </source>
</reference>
<organism evidence="3 4">
    <name type="scientific">Ditylenchus destructor</name>
    <dbReference type="NCBI Taxonomy" id="166010"/>
    <lineage>
        <taxon>Eukaryota</taxon>
        <taxon>Metazoa</taxon>
        <taxon>Ecdysozoa</taxon>
        <taxon>Nematoda</taxon>
        <taxon>Chromadorea</taxon>
        <taxon>Rhabditida</taxon>
        <taxon>Tylenchina</taxon>
        <taxon>Tylenchomorpha</taxon>
        <taxon>Sphaerularioidea</taxon>
        <taxon>Anguinidae</taxon>
        <taxon>Anguininae</taxon>
        <taxon>Ditylenchus</taxon>
    </lineage>
</organism>
<proteinExistence type="predicted"/>
<dbReference type="EMBL" id="JAKKPZ010000005">
    <property type="protein sequence ID" value="KAI1720852.1"/>
    <property type="molecule type" value="Genomic_DNA"/>
</dbReference>
<evidence type="ECO:0000256" key="1">
    <source>
        <dbReference type="SAM" id="MobiDB-lite"/>
    </source>
</evidence>
<dbReference type="PANTHER" id="PTHR13425">
    <property type="entry name" value="HEADCASE PROTEIN"/>
    <property type="match status" value="1"/>
</dbReference>
<keyword evidence="4" id="KW-1185">Reference proteome</keyword>
<dbReference type="PANTHER" id="PTHR13425:SF3">
    <property type="entry name" value="HEADCASE PROTEIN HOMOLOG"/>
    <property type="match status" value="1"/>
</dbReference>
<evidence type="ECO:0000313" key="4">
    <source>
        <dbReference type="Proteomes" id="UP001201812"/>
    </source>
</evidence>
<name>A0AAD4RAQ9_9BILA</name>
<accession>A0AAD4RAQ9</accession>
<evidence type="ECO:0000313" key="3">
    <source>
        <dbReference type="EMBL" id="KAI1720852.1"/>
    </source>
</evidence>
<protein>
    <submittedName>
        <fullName evidence="3">Headcase protein family like domain-containing protein</fullName>
    </submittedName>
</protein>